<dbReference type="PANTHER" id="PTHR42760">
    <property type="entry name" value="SHORT-CHAIN DEHYDROGENASES/REDUCTASES FAMILY MEMBER"/>
    <property type="match status" value="1"/>
</dbReference>
<dbReference type="GO" id="GO:0008206">
    <property type="term" value="P:bile acid metabolic process"/>
    <property type="evidence" value="ECO:0007669"/>
    <property type="project" value="UniProtKB-ARBA"/>
</dbReference>
<dbReference type="OrthoDB" id="9803333at2"/>
<proteinExistence type="inferred from homology"/>
<keyword evidence="4" id="KW-1185">Reference proteome</keyword>
<dbReference type="CDD" id="cd05233">
    <property type="entry name" value="SDR_c"/>
    <property type="match status" value="1"/>
</dbReference>
<evidence type="ECO:0000313" key="4">
    <source>
        <dbReference type="Proteomes" id="UP000007488"/>
    </source>
</evidence>
<comment type="similarity">
    <text evidence="1">Belongs to the short-chain dehydrogenases/reductases (SDR) family.</text>
</comment>
<keyword evidence="2 3" id="KW-0560">Oxidoreductase</keyword>
<dbReference type="HOGENOM" id="CLU_010194_1_1_9"/>
<dbReference type="PROSITE" id="PS00061">
    <property type="entry name" value="ADH_SHORT"/>
    <property type="match status" value="1"/>
</dbReference>
<dbReference type="STRING" id="645991.Sgly_2557"/>
<evidence type="ECO:0000256" key="2">
    <source>
        <dbReference type="ARBA" id="ARBA00023002"/>
    </source>
</evidence>
<dbReference type="Proteomes" id="UP000007488">
    <property type="component" value="Chromosome"/>
</dbReference>
<name>F0SWJ9_SYNGF</name>
<dbReference type="PRINTS" id="PR00080">
    <property type="entry name" value="SDRFAMILY"/>
</dbReference>
<dbReference type="InterPro" id="IPR020904">
    <property type="entry name" value="Sc_DH/Rdtase_CS"/>
</dbReference>
<dbReference type="AlphaFoldDB" id="F0SWJ9"/>
<evidence type="ECO:0000256" key="1">
    <source>
        <dbReference type="ARBA" id="ARBA00006484"/>
    </source>
</evidence>
<dbReference type="Gene3D" id="3.40.50.720">
    <property type="entry name" value="NAD(P)-binding Rossmann-like Domain"/>
    <property type="match status" value="1"/>
</dbReference>
<evidence type="ECO:0000313" key="3">
    <source>
        <dbReference type="EMBL" id="ADY56839.1"/>
    </source>
</evidence>
<dbReference type="FunFam" id="3.40.50.720:FF:000084">
    <property type="entry name" value="Short-chain dehydrogenase reductase"/>
    <property type="match status" value="1"/>
</dbReference>
<reference evidence="4" key="2">
    <citation type="submission" date="2011-02" db="EMBL/GenBank/DDBJ databases">
        <title>The complete genome of Syntrophobotulus glycolicus DSM 8271.</title>
        <authorList>
            <person name="Lucas S."/>
            <person name="Copeland A."/>
            <person name="Lapidus A."/>
            <person name="Bruce D."/>
            <person name="Goodwin L."/>
            <person name="Pitluck S."/>
            <person name="Kyrpides N."/>
            <person name="Mavromatis K."/>
            <person name="Pagani I."/>
            <person name="Ivanova N."/>
            <person name="Mikhailova N."/>
            <person name="Chertkov O."/>
            <person name="Held B."/>
            <person name="Detter J.C."/>
            <person name="Tapia R."/>
            <person name="Han C."/>
            <person name="Land M."/>
            <person name="Hauser L."/>
            <person name="Markowitz V."/>
            <person name="Cheng J.-F."/>
            <person name="Hugenholtz P."/>
            <person name="Woyke T."/>
            <person name="Wu D."/>
            <person name="Spring S."/>
            <person name="Schroeder M."/>
            <person name="Brambilla E."/>
            <person name="Klenk H.-P."/>
            <person name="Eisen J.A."/>
        </authorList>
    </citation>
    <scope>NUCLEOTIDE SEQUENCE [LARGE SCALE GENOMIC DNA]</scope>
    <source>
        <strain evidence="4">DSM 8271 / FlGlyR</strain>
    </source>
</reference>
<sequence length="262" mass="27944">MNYDQEFAGKHVVITGAAGIFGSWIAKAFAGQGASLCLSDIREDKLKELIRDPLFKNTEFIVHRTDLSEPNSVADLCAVIEKEWSAPDILINNAGLYHRQILMDMPPRAWEEFMAVNLTAPFLLTQNLTKLMIQGKIPGSVINIISGAAFSVQVGGGPYSVSKAALAMLTRAFALELAPHGIRVNSVAPGFAPGSEVSHLTDDYVSKMVESIPLGRTSGPEDAPQAVLFLCSAAAAFITGATLTVDGGRTAGTYKRNHGLGK</sequence>
<dbReference type="PRINTS" id="PR00081">
    <property type="entry name" value="GDHRDH"/>
</dbReference>
<dbReference type="EC" id="1.1.1.100" evidence="3"/>
<reference evidence="3 4" key="1">
    <citation type="journal article" date="2011" name="Stand. Genomic Sci.">
        <title>Complete genome sequence of Syntrophobotulus glycolicus type strain (FlGlyR).</title>
        <authorList>
            <person name="Han C."/>
            <person name="Mwirichia R."/>
            <person name="Chertkov O."/>
            <person name="Held B."/>
            <person name="Lapidus A."/>
            <person name="Nolan M."/>
            <person name="Lucas S."/>
            <person name="Hammon N."/>
            <person name="Deshpande S."/>
            <person name="Cheng J.F."/>
            <person name="Tapia R."/>
            <person name="Goodwin L."/>
            <person name="Pitluck S."/>
            <person name="Huntemann M."/>
            <person name="Liolios K."/>
            <person name="Ivanova N."/>
            <person name="Pagani I."/>
            <person name="Mavromatis K."/>
            <person name="Ovchinikova G."/>
            <person name="Pati A."/>
            <person name="Chen A."/>
            <person name="Palaniappan K."/>
            <person name="Land M."/>
            <person name="Hauser L."/>
            <person name="Brambilla E.M."/>
            <person name="Rohde M."/>
            <person name="Spring S."/>
            <person name="Sikorski J."/>
            <person name="Goker M."/>
            <person name="Woyke T."/>
            <person name="Bristow J."/>
            <person name="Eisen J.A."/>
            <person name="Markowitz V."/>
            <person name="Hugenholtz P."/>
            <person name="Kyrpides N.C."/>
            <person name="Klenk H.P."/>
            <person name="Detter J.C."/>
        </authorList>
    </citation>
    <scope>NUCLEOTIDE SEQUENCE [LARGE SCALE GENOMIC DNA]</scope>
    <source>
        <strain evidence="4">DSM 8271 / FlGlyR</strain>
    </source>
</reference>
<dbReference type="SUPFAM" id="SSF51735">
    <property type="entry name" value="NAD(P)-binding Rossmann-fold domains"/>
    <property type="match status" value="1"/>
</dbReference>
<dbReference type="InterPro" id="IPR036291">
    <property type="entry name" value="NAD(P)-bd_dom_sf"/>
</dbReference>
<gene>
    <name evidence="3" type="ordered locus">Sgly_2557</name>
</gene>
<accession>F0SWJ9</accession>
<dbReference type="GO" id="GO:0004316">
    <property type="term" value="F:3-oxoacyl-[acyl-carrier-protein] reductase (NADPH) activity"/>
    <property type="evidence" value="ECO:0007669"/>
    <property type="project" value="UniProtKB-EC"/>
</dbReference>
<dbReference type="InterPro" id="IPR002347">
    <property type="entry name" value="SDR_fam"/>
</dbReference>
<protein>
    <submittedName>
        <fullName evidence="3">3-oxoacyl-(Acyl-carrier-protein) reductase</fullName>
        <ecNumber evidence="3">1.1.1.100</ecNumber>
    </submittedName>
</protein>
<dbReference type="Pfam" id="PF13561">
    <property type="entry name" value="adh_short_C2"/>
    <property type="match status" value="1"/>
</dbReference>
<dbReference type="eggNOG" id="COG1028">
    <property type="taxonomic scope" value="Bacteria"/>
</dbReference>
<dbReference type="KEGG" id="sgy:Sgly_2557"/>
<dbReference type="EMBL" id="CP002547">
    <property type="protein sequence ID" value="ADY56839.1"/>
    <property type="molecule type" value="Genomic_DNA"/>
</dbReference>
<dbReference type="RefSeq" id="WP_013625704.1">
    <property type="nucleotide sequence ID" value="NC_015172.1"/>
</dbReference>
<organism evidence="3 4">
    <name type="scientific">Syntrophobotulus glycolicus (strain DSM 8271 / FlGlyR)</name>
    <dbReference type="NCBI Taxonomy" id="645991"/>
    <lineage>
        <taxon>Bacteria</taxon>
        <taxon>Bacillati</taxon>
        <taxon>Bacillota</taxon>
        <taxon>Clostridia</taxon>
        <taxon>Eubacteriales</taxon>
        <taxon>Desulfitobacteriaceae</taxon>
        <taxon>Syntrophobotulus</taxon>
    </lineage>
</organism>